<keyword evidence="2" id="KW-0812">Transmembrane</keyword>
<evidence type="ECO:0000313" key="4">
    <source>
        <dbReference type="Proteomes" id="UP000054485"/>
    </source>
</evidence>
<dbReference type="Pfam" id="PF18759">
    <property type="entry name" value="Plavaka"/>
    <property type="match status" value="1"/>
</dbReference>
<dbReference type="STRING" id="930992.A0A0C9ZIU7"/>
<dbReference type="EMBL" id="KN835458">
    <property type="protein sequence ID" value="KIK37345.1"/>
    <property type="molecule type" value="Genomic_DNA"/>
</dbReference>
<gene>
    <name evidence="3" type="ORF">CY34DRAFT_92907</name>
</gene>
<dbReference type="OrthoDB" id="2687259at2759"/>
<proteinExistence type="predicted"/>
<organism evidence="3 4">
    <name type="scientific">Suillus luteus UH-Slu-Lm8-n1</name>
    <dbReference type="NCBI Taxonomy" id="930992"/>
    <lineage>
        <taxon>Eukaryota</taxon>
        <taxon>Fungi</taxon>
        <taxon>Dikarya</taxon>
        <taxon>Basidiomycota</taxon>
        <taxon>Agaricomycotina</taxon>
        <taxon>Agaricomycetes</taxon>
        <taxon>Agaricomycetidae</taxon>
        <taxon>Boletales</taxon>
        <taxon>Suillineae</taxon>
        <taxon>Suillaceae</taxon>
        <taxon>Suillus</taxon>
    </lineage>
</organism>
<dbReference type="HOGENOM" id="CLU_002498_0_1_1"/>
<protein>
    <submittedName>
        <fullName evidence="3">Uncharacterized protein</fullName>
    </submittedName>
</protein>
<keyword evidence="2" id="KW-0472">Membrane</keyword>
<keyword evidence="2" id="KW-1133">Transmembrane helix</keyword>
<evidence type="ECO:0000256" key="1">
    <source>
        <dbReference type="SAM" id="MobiDB-lite"/>
    </source>
</evidence>
<feature type="non-terminal residue" evidence="3">
    <location>
        <position position="1"/>
    </location>
</feature>
<accession>A0A0C9ZIU7</accession>
<name>A0A0C9ZIU7_9AGAM</name>
<evidence type="ECO:0000313" key="3">
    <source>
        <dbReference type="EMBL" id="KIK37345.1"/>
    </source>
</evidence>
<keyword evidence="4" id="KW-1185">Reference proteome</keyword>
<reference evidence="3 4" key="1">
    <citation type="submission" date="2014-04" db="EMBL/GenBank/DDBJ databases">
        <authorList>
            <consortium name="DOE Joint Genome Institute"/>
            <person name="Kuo A."/>
            <person name="Ruytinx J."/>
            <person name="Rineau F."/>
            <person name="Colpaert J."/>
            <person name="Kohler A."/>
            <person name="Nagy L.G."/>
            <person name="Floudas D."/>
            <person name="Copeland A."/>
            <person name="Barry K.W."/>
            <person name="Cichocki N."/>
            <person name="Veneault-Fourrey C."/>
            <person name="LaButti K."/>
            <person name="Lindquist E.A."/>
            <person name="Lipzen A."/>
            <person name="Lundell T."/>
            <person name="Morin E."/>
            <person name="Murat C."/>
            <person name="Sun H."/>
            <person name="Tunlid A."/>
            <person name="Henrissat B."/>
            <person name="Grigoriev I.V."/>
            <person name="Hibbett D.S."/>
            <person name="Martin F."/>
            <person name="Nordberg H.P."/>
            <person name="Cantor M.N."/>
            <person name="Hua S.X."/>
        </authorList>
    </citation>
    <scope>NUCLEOTIDE SEQUENCE [LARGE SCALE GENOMIC DNA]</scope>
    <source>
        <strain evidence="3 4">UH-Slu-Lm8-n1</strain>
    </source>
</reference>
<dbReference type="InParanoid" id="A0A0C9ZIU7"/>
<feature type="compositionally biased region" description="Basic and acidic residues" evidence="1">
    <location>
        <begin position="481"/>
        <end position="494"/>
    </location>
</feature>
<evidence type="ECO:0000256" key="2">
    <source>
        <dbReference type="SAM" id="Phobius"/>
    </source>
</evidence>
<reference evidence="4" key="2">
    <citation type="submission" date="2015-01" db="EMBL/GenBank/DDBJ databases">
        <title>Evolutionary Origins and Diversification of the Mycorrhizal Mutualists.</title>
        <authorList>
            <consortium name="DOE Joint Genome Institute"/>
            <consortium name="Mycorrhizal Genomics Consortium"/>
            <person name="Kohler A."/>
            <person name="Kuo A."/>
            <person name="Nagy L.G."/>
            <person name="Floudas D."/>
            <person name="Copeland A."/>
            <person name="Barry K.W."/>
            <person name="Cichocki N."/>
            <person name="Veneault-Fourrey C."/>
            <person name="LaButti K."/>
            <person name="Lindquist E.A."/>
            <person name="Lipzen A."/>
            <person name="Lundell T."/>
            <person name="Morin E."/>
            <person name="Murat C."/>
            <person name="Riley R."/>
            <person name="Ohm R."/>
            <person name="Sun H."/>
            <person name="Tunlid A."/>
            <person name="Henrissat B."/>
            <person name="Grigoriev I.V."/>
            <person name="Hibbett D.S."/>
            <person name="Martin F."/>
        </authorList>
    </citation>
    <scope>NUCLEOTIDE SEQUENCE [LARGE SCALE GENOMIC DNA]</scope>
    <source>
        <strain evidence="4">UH-Slu-Lm8-n1</strain>
    </source>
</reference>
<sequence length="781" mass="89755">GWRKTQVVIEVPFSRTTAQPGAQPYVAADLYHRPLMSVIREKLANAQDDEHFHYEPYELLWQSPHLSHKVKIQGELYTSPAFMDAHCELQASMGEAGCDLPRVVAALMFWSDATQLTTFSNARLWPVYMYFGNKSKYRRCRLSCHLGNHVAYYFQKLPDSFKDFAGTYTEGKGVGRECTTHCHCELFQAQWRVLLDDEFLEAYEHRIVIICCDGITCRFYPRVFTYSADYPEKVLVATIRQLGGCPCSQCLIPMNMIHRLGTSCDRQQRATLVHSDTSRSQLIATTRDLIYKNNLGVDSAAVESILKSNSWVPNTNTFSDALGSFGFNIFIALVVDLLHEVELGVWRMRLVHLLRILTTLNKDLIHEVDRRYRQVPPCGPATIRRFSSNTSEMSNMAARNFEDLLQCSIPVFDGLFPDAHNKIIIRLLFIMSHWHGLAKLRMHSDLTLKILNETTTDLGKQFHLFKESVCASYQMQELDREVDARSRRQAKEEAGVSSEQSHGVHRPRQPRKKKSFNIQTYKFHALGDYVASIRLFGTTDSYSTEPRELEHRTPKGRYRRTDKKAFIHQLTRIERREARLRHMRQQQSQRGPSVEVNEVANDPKLHHHIGQSEKIYDELSQYLRDHAGDPAMKDFLPRLKEHILSCLEPEIAESPTEILAGSDQHNSILFKRNRLYHHNLVRFNYTTYDVCRAQDVVNPRTVHCNIMLLKNCDDDGHSGKFCYAKVIGIHHANVVGPLVISLLICLTTLALLIMILSCVSIMDLGPVMYTLMRKGLTLCHR</sequence>
<feature type="compositionally biased region" description="Basic residues" evidence="1">
    <location>
        <begin position="503"/>
        <end position="515"/>
    </location>
</feature>
<dbReference type="AlphaFoldDB" id="A0A0C9ZIU7"/>
<feature type="transmembrane region" description="Helical" evidence="2">
    <location>
        <begin position="738"/>
        <end position="764"/>
    </location>
</feature>
<dbReference type="Proteomes" id="UP000054485">
    <property type="component" value="Unassembled WGS sequence"/>
</dbReference>
<dbReference type="InterPro" id="IPR041078">
    <property type="entry name" value="Plavaka"/>
</dbReference>
<feature type="region of interest" description="Disordered" evidence="1">
    <location>
        <begin position="481"/>
        <end position="516"/>
    </location>
</feature>